<sequence>MTCLRPGTSTFETQTRMGSGVAHRQSPWLTIRALVVHAGLSLLPPCATVRLDWISYKKRTVVEYMGKAIALV</sequence>
<proteinExistence type="predicted"/>
<dbReference type="Proteomes" id="UP001396334">
    <property type="component" value="Unassembled WGS sequence"/>
</dbReference>
<gene>
    <name evidence="1" type="ORF">V6N11_030851</name>
</gene>
<evidence type="ECO:0000313" key="2">
    <source>
        <dbReference type="Proteomes" id="UP001396334"/>
    </source>
</evidence>
<name>A0ABR2AHX2_9ROSI</name>
<keyword evidence="2" id="KW-1185">Reference proteome</keyword>
<organism evidence="1 2">
    <name type="scientific">Hibiscus sabdariffa</name>
    <name type="common">roselle</name>
    <dbReference type="NCBI Taxonomy" id="183260"/>
    <lineage>
        <taxon>Eukaryota</taxon>
        <taxon>Viridiplantae</taxon>
        <taxon>Streptophyta</taxon>
        <taxon>Embryophyta</taxon>
        <taxon>Tracheophyta</taxon>
        <taxon>Spermatophyta</taxon>
        <taxon>Magnoliopsida</taxon>
        <taxon>eudicotyledons</taxon>
        <taxon>Gunneridae</taxon>
        <taxon>Pentapetalae</taxon>
        <taxon>rosids</taxon>
        <taxon>malvids</taxon>
        <taxon>Malvales</taxon>
        <taxon>Malvaceae</taxon>
        <taxon>Malvoideae</taxon>
        <taxon>Hibiscus</taxon>
    </lineage>
</organism>
<comment type="caution">
    <text evidence="1">The sequence shown here is derived from an EMBL/GenBank/DDBJ whole genome shotgun (WGS) entry which is preliminary data.</text>
</comment>
<protein>
    <submittedName>
        <fullName evidence="1">Uncharacterized protein</fullName>
    </submittedName>
</protein>
<dbReference type="EMBL" id="JBBPBN010000245">
    <property type="protein sequence ID" value="KAK8492629.1"/>
    <property type="molecule type" value="Genomic_DNA"/>
</dbReference>
<accession>A0ABR2AHX2</accession>
<evidence type="ECO:0000313" key="1">
    <source>
        <dbReference type="EMBL" id="KAK8492629.1"/>
    </source>
</evidence>
<reference evidence="1 2" key="1">
    <citation type="journal article" date="2024" name="G3 (Bethesda)">
        <title>Genome assembly of Hibiscus sabdariffa L. provides insights into metabolisms of medicinal natural products.</title>
        <authorList>
            <person name="Kim T."/>
        </authorList>
    </citation>
    <scope>NUCLEOTIDE SEQUENCE [LARGE SCALE GENOMIC DNA]</scope>
    <source>
        <strain evidence="1">TK-2024</strain>
        <tissue evidence="1">Old leaves</tissue>
    </source>
</reference>